<gene>
    <name evidence="4" type="primary">ypeB</name>
    <name evidence="4" type="ORF">L7E55_04330</name>
</gene>
<dbReference type="Proteomes" id="UP001154312">
    <property type="component" value="Unassembled WGS sequence"/>
</dbReference>
<dbReference type="RefSeq" id="WP_277442820.1">
    <property type="nucleotide sequence ID" value="NZ_JAKOAV010000005.1"/>
</dbReference>
<evidence type="ECO:0000313" key="4">
    <source>
        <dbReference type="EMBL" id="MDF9407590.1"/>
    </source>
</evidence>
<name>A0A9X4H0X9_9FIRM</name>
<organism evidence="4 5">
    <name type="scientific">Pelotomaculum isophthalicicum JI</name>
    <dbReference type="NCBI Taxonomy" id="947010"/>
    <lineage>
        <taxon>Bacteria</taxon>
        <taxon>Bacillati</taxon>
        <taxon>Bacillota</taxon>
        <taxon>Clostridia</taxon>
        <taxon>Eubacteriales</taxon>
        <taxon>Desulfotomaculaceae</taxon>
        <taxon>Pelotomaculum</taxon>
    </lineage>
</organism>
<dbReference type="Pfam" id="PF03413">
    <property type="entry name" value="PepSY"/>
    <property type="match status" value="1"/>
</dbReference>
<sequence length="453" mass="49905">MRKWILAGVIGLLALAAAGSWGYSQYTANRQLENYLSNKYQRAFYDLASQTQSLEVLLSKSMVASDPRLDSNLLMDIRQQAAFAQSNLGQLPLNDAMAGRTAKFLSQVGDYADSLARQVNQGEAIDTKHWDTLNSLYQQATALNSELQGMQAGVAQNNFYFGEMVRQVRNKLQKPPDDLAKTDFQAMDKQMQRYPALIYDGPYSEHLERTEPEDLNGMSDVDAPEAEQRALAFIDKQGSAEYQARVTGTTNGRIPAHRVEVTRVGGQDGTATILDVSRQGGKVIWMMNSRPTGTQSVSIDEARQKALRFLAGRGFGEMRSTYFQRHGNSATFNFAALQNGVTLYPDLVKVTVALDNGEVTGTETSGYLMSHKQRALPEAAISREHARAAINPRLNVSGGDLVLIPVGVSDEKLAYEFHGKLGEDSYLIYIDAVNGREENVLKLIETPGGTLTM</sequence>
<dbReference type="InterPro" id="IPR014239">
    <property type="entry name" value="YpeB_PepSY1-2"/>
</dbReference>
<dbReference type="Pfam" id="PF14620">
    <property type="entry name" value="YPEB_PepSY1-2"/>
    <property type="match status" value="1"/>
</dbReference>
<dbReference type="GO" id="GO:0009847">
    <property type="term" value="P:spore germination"/>
    <property type="evidence" value="ECO:0007669"/>
    <property type="project" value="InterPro"/>
</dbReference>
<protein>
    <submittedName>
        <fullName evidence="4">Germination protein YpeB</fullName>
    </submittedName>
</protein>
<keyword evidence="5" id="KW-1185">Reference proteome</keyword>
<feature type="domain" description="Sporulation protein YpeB PepSY1 and PepSY2" evidence="2">
    <location>
        <begin position="182"/>
        <end position="377"/>
    </location>
</feature>
<comment type="caution">
    <text evidence="4">The sequence shown here is derived from an EMBL/GenBank/DDBJ whole genome shotgun (WGS) entry which is preliminary data.</text>
</comment>
<evidence type="ECO:0000259" key="3">
    <source>
        <dbReference type="Pfam" id="PF20769"/>
    </source>
</evidence>
<accession>A0A9X4H0X9</accession>
<feature type="domain" description="PepSY" evidence="1">
    <location>
        <begin position="380"/>
        <end position="439"/>
    </location>
</feature>
<dbReference type="EMBL" id="JAKOAV010000005">
    <property type="protein sequence ID" value="MDF9407590.1"/>
    <property type="molecule type" value="Genomic_DNA"/>
</dbReference>
<proteinExistence type="predicted"/>
<dbReference type="NCBIfam" id="TIGR02889">
    <property type="entry name" value="spore_YpeB"/>
    <property type="match status" value="1"/>
</dbReference>
<dbReference type="InterPro" id="IPR048402">
    <property type="entry name" value="YpeB_N"/>
</dbReference>
<dbReference type="AlphaFoldDB" id="A0A9X4H0X9"/>
<feature type="domain" description="Sporulation protein YpeB N-terminal" evidence="3">
    <location>
        <begin position="29"/>
        <end position="163"/>
    </location>
</feature>
<dbReference type="InterPro" id="IPR025711">
    <property type="entry name" value="PepSY"/>
</dbReference>
<evidence type="ECO:0000259" key="2">
    <source>
        <dbReference type="Pfam" id="PF14620"/>
    </source>
</evidence>
<dbReference type="Pfam" id="PF20769">
    <property type="entry name" value="YPEB_N"/>
    <property type="match status" value="1"/>
</dbReference>
<evidence type="ECO:0000313" key="5">
    <source>
        <dbReference type="Proteomes" id="UP001154312"/>
    </source>
</evidence>
<reference evidence="4" key="1">
    <citation type="submission" date="2022-02" db="EMBL/GenBank/DDBJ databases">
        <authorList>
            <person name="Leng L."/>
        </authorList>
    </citation>
    <scope>NUCLEOTIDE SEQUENCE</scope>
    <source>
        <strain evidence="4">JI</strain>
    </source>
</reference>
<evidence type="ECO:0000259" key="1">
    <source>
        <dbReference type="Pfam" id="PF03413"/>
    </source>
</evidence>